<evidence type="ECO:0000256" key="3">
    <source>
        <dbReference type="ARBA" id="ARBA00030267"/>
    </source>
</evidence>
<evidence type="ECO:0000313" key="8">
    <source>
        <dbReference type="EMBL" id="CAD5123602.1"/>
    </source>
</evidence>
<feature type="domain" description="KHDC4/BBP-like KH-domain type I" evidence="6">
    <location>
        <begin position="217"/>
        <end position="289"/>
    </location>
</feature>
<dbReference type="Pfam" id="PF22675">
    <property type="entry name" value="KH-I_KHDC4-BBP"/>
    <property type="match status" value="1"/>
</dbReference>
<feature type="domain" description="ATP-dependent RNA helicase PRP5/DDX46/KHDC4 KH" evidence="7">
    <location>
        <begin position="69"/>
        <end position="149"/>
    </location>
</feature>
<dbReference type="InterPro" id="IPR047889">
    <property type="entry name" value="KHDC4_KH-I_second"/>
</dbReference>
<dbReference type="CDD" id="cd22386">
    <property type="entry name" value="KH-I_KHDC4_rpt2"/>
    <property type="match status" value="1"/>
</dbReference>
<dbReference type="FunFam" id="3.30.1370.10:FF:000037">
    <property type="entry name" value="KH domain protein"/>
    <property type="match status" value="1"/>
</dbReference>
<reference evidence="8 9" key="1">
    <citation type="submission" date="2020-08" db="EMBL/GenBank/DDBJ databases">
        <authorList>
            <person name="Hejnol A."/>
        </authorList>
    </citation>
    <scope>NUCLEOTIDE SEQUENCE [LARGE SCALE GENOMIC DNA]</scope>
</reference>
<sequence length="582" mass="63635">MSRYSKQYWPKNRSAIDEVKEVAAKVNATLIAKGKLKPSQLSSPTTVVPKKPVIHHGLAQHSRGGGPVLAEVEINDCPVYCRNTLTRGTTQDDISRFSNSAISTKGRHMSSEERLKNPGERPLYLCIQGPTADAVDAAIMKIQEIIKIELESHGLNNADISKFISLSSPRTQSVQTAPIGSTNSQLQQVAVNCPSTSSVAQPTIMVQDKVNINLEHAPPSFDVKNRVYGPSGQYLQHIQNESGARVTLRGRGSGDSLILDSTEPMNIHLQHTTLAGLQHAKQLADDLVQTVQKEFAAFQQALAAQPPNASIAPTALVQTVDFYQSPVQSVAVPPPPMSLPNTAVPPPTVSQFVQPVQELIQPSAHASYQAVPIGQPIQQQISHTLSQEYYVQYSQPIQTDLHYATKRHYPFEDRKGEVEIEPVPPPVSSTITDYYVQRPLQVVGDQIQKNEVDKQLMPPPANPPAFKLPKSNRNMSQATIYVTEGEESLADVGNKQTIAYNQFSSKTQTYVPQVPQNAAAPVEYTAQPIYGQQISYTSLPASPVYNVHTQPSLAQTSTQQAYYGQNSNQTPQAVTNPGAYWA</sequence>
<dbReference type="OrthoDB" id="397265at2759"/>
<evidence type="ECO:0000256" key="4">
    <source>
        <dbReference type="ARBA" id="ARBA00045732"/>
    </source>
</evidence>
<comment type="function">
    <text evidence="4">RNA-binding protein involved in pre-mRNA splicing. Interacts with the PRP19C/Prp19 complex/NTC/Nineteen complex which is part of the spliceosome. Involved in regulating splice site selection. Binds preferentially RNA with A/C rich sequences and poly-C stretches.</text>
</comment>
<dbReference type="Proteomes" id="UP000549394">
    <property type="component" value="Unassembled WGS sequence"/>
</dbReference>
<evidence type="ECO:0000256" key="2">
    <source>
        <dbReference type="ARBA" id="ARBA00017795"/>
    </source>
</evidence>
<feature type="compositionally biased region" description="Polar residues" evidence="5">
    <location>
        <begin position="558"/>
        <end position="575"/>
    </location>
</feature>
<dbReference type="InterPro" id="IPR031121">
    <property type="entry name" value="RIK/BLOM7"/>
</dbReference>
<name>A0A7I8W673_9ANNE</name>
<dbReference type="Pfam" id="PF23469">
    <property type="entry name" value="KH_12"/>
    <property type="match status" value="1"/>
</dbReference>
<comment type="similarity">
    <text evidence="1">Belongs to the KHDC4 family.</text>
</comment>
<evidence type="ECO:0000256" key="5">
    <source>
        <dbReference type="SAM" id="MobiDB-lite"/>
    </source>
</evidence>
<dbReference type="CDD" id="cd22385">
    <property type="entry name" value="KH-I_KHDC4_rpt1"/>
    <property type="match status" value="1"/>
</dbReference>
<feature type="region of interest" description="Disordered" evidence="5">
    <location>
        <begin position="558"/>
        <end position="582"/>
    </location>
</feature>
<dbReference type="PANTHER" id="PTHR15744:SF0">
    <property type="entry name" value="KH HOMOLOGY DOMAIN-CONTAINING PROTEIN 4"/>
    <property type="match status" value="1"/>
</dbReference>
<accession>A0A7I8W673</accession>
<dbReference type="PANTHER" id="PTHR15744">
    <property type="entry name" value="BLOM7"/>
    <property type="match status" value="1"/>
</dbReference>
<evidence type="ECO:0000259" key="6">
    <source>
        <dbReference type="Pfam" id="PF22675"/>
    </source>
</evidence>
<evidence type="ECO:0000313" key="9">
    <source>
        <dbReference type="Proteomes" id="UP000549394"/>
    </source>
</evidence>
<evidence type="ECO:0000259" key="7">
    <source>
        <dbReference type="Pfam" id="PF23469"/>
    </source>
</evidence>
<dbReference type="GO" id="GO:0003723">
    <property type="term" value="F:RNA binding"/>
    <property type="evidence" value="ECO:0007669"/>
    <property type="project" value="InterPro"/>
</dbReference>
<dbReference type="EMBL" id="CAJFCJ010000019">
    <property type="protein sequence ID" value="CAD5123602.1"/>
    <property type="molecule type" value="Genomic_DNA"/>
</dbReference>
<evidence type="ECO:0000256" key="1">
    <source>
        <dbReference type="ARBA" id="ARBA00006093"/>
    </source>
</evidence>
<dbReference type="SUPFAM" id="SSF54791">
    <property type="entry name" value="Eukaryotic type KH-domain (KH-domain type I)"/>
    <property type="match status" value="2"/>
</dbReference>
<protein>
    <recommendedName>
        <fullName evidence="2">KH homology domain-containing protein 4</fullName>
    </recommendedName>
    <alternativeName>
        <fullName evidence="3">Brings lots of money 7</fullName>
    </alternativeName>
</protein>
<dbReference type="Gene3D" id="3.30.1370.10">
    <property type="entry name" value="K Homology domain, type 1"/>
    <property type="match status" value="2"/>
</dbReference>
<proteinExistence type="inferred from homology"/>
<dbReference type="InterPro" id="IPR056149">
    <property type="entry name" value="PRP5/DDX46/KHDC4_KH"/>
</dbReference>
<dbReference type="AlphaFoldDB" id="A0A7I8W673"/>
<gene>
    <name evidence="8" type="ORF">DGYR_LOCUS11267</name>
</gene>
<dbReference type="GO" id="GO:0005634">
    <property type="term" value="C:nucleus"/>
    <property type="evidence" value="ECO:0007669"/>
    <property type="project" value="InterPro"/>
</dbReference>
<dbReference type="InterPro" id="IPR047890">
    <property type="entry name" value="KHDC4_KH-I_first"/>
</dbReference>
<comment type="caution">
    <text evidence="8">The sequence shown here is derived from an EMBL/GenBank/DDBJ whole genome shotgun (WGS) entry which is preliminary data.</text>
</comment>
<dbReference type="InterPro" id="IPR036612">
    <property type="entry name" value="KH_dom_type_1_sf"/>
</dbReference>
<organism evidence="8 9">
    <name type="scientific">Dimorphilus gyrociliatus</name>
    <dbReference type="NCBI Taxonomy" id="2664684"/>
    <lineage>
        <taxon>Eukaryota</taxon>
        <taxon>Metazoa</taxon>
        <taxon>Spiralia</taxon>
        <taxon>Lophotrochozoa</taxon>
        <taxon>Annelida</taxon>
        <taxon>Polychaeta</taxon>
        <taxon>Polychaeta incertae sedis</taxon>
        <taxon>Dinophilidae</taxon>
        <taxon>Dimorphilus</taxon>
    </lineage>
</organism>
<keyword evidence="9" id="KW-1185">Reference proteome</keyword>
<dbReference type="InterPro" id="IPR055256">
    <property type="entry name" value="KH_1_KHDC4/BBP-like"/>
</dbReference>